<protein>
    <submittedName>
        <fullName evidence="2">Uncharacterized protein</fullName>
    </submittedName>
</protein>
<dbReference type="AlphaFoldDB" id="F0RWT2"/>
<dbReference type="KEGG" id="sbu:SpiBuddy_1889"/>
<accession>F0RWT2</accession>
<organism evidence="2 3">
    <name type="scientific">Sphaerochaeta globosa (strain ATCC BAA-1886 / DSM 22777 / Buddy)</name>
    <name type="common">Spirochaeta sp. (strain Buddy)</name>
    <dbReference type="NCBI Taxonomy" id="158189"/>
    <lineage>
        <taxon>Bacteria</taxon>
        <taxon>Pseudomonadati</taxon>
        <taxon>Spirochaetota</taxon>
        <taxon>Spirochaetia</taxon>
        <taxon>Spirochaetales</taxon>
        <taxon>Sphaerochaetaceae</taxon>
        <taxon>Sphaerochaeta</taxon>
    </lineage>
</organism>
<name>F0RWT2_SPHGB</name>
<proteinExistence type="predicted"/>
<keyword evidence="3" id="KW-1185">Reference proteome</keyword>
<dbReference type="EMBL" id="CP002541">
    <property type="protein sequence ID" value="ADY13713.1"/>
    <property type="molecule type" value="Genomic_DNA"/>
</dbReference>
<feature type="transmembrane region" description="Helical" evidence="1">
    <location>
        <begin position="44"/>
        <end position="67"/>
    </location>
</feature>
<evidence type="ECO:0000313" key="2">
    <source>
        <dbReference type="EMBL" id="ADY13713.1"/>
    </source>
</evidence>
<reference evidence="3" key="1">
    <citation type="submission" date="2011-02" db="EMBL/GenBank/DDBJ databases">
        <title>Complete sequence of Spirochaeta sp. Buddy.</title>
        <authorList>
            <person name="Lucas S."/>
            <person name="Copeland A."/>
            <person name="Lapidus A."/>
            <person name="Cheng J.-F."/>
            <person name="Goodwin L."/>
            <person name="Pitluck S."/>
            <person name="Zeytun A."/>
            <person name="Detter J.C."/>
            <person name="Han C."/>
            <person name="Tapia R."/>
            <person name="Land M."/>
            <person name="Hauser L."/>
            <person name="Kyrpides N."/>
            <person name="Ivanova N."/>
            <person name="Mikhailova N."/>
            <person name="Pagani I."/>
            <person name="Ritalahti K.M."/>
            <person name="Loeffler F.E."/>
            <person name="Woyke T."/>
        </authorList>
    </citation>
    <scope>NUCLEOTIDE SEQUENCE [LARGE SCALE GENOMIC DNA]</scope>
    <source>
        <strain evidence="3">ATCC BAA-1886 / DSM 22777 / Buddy</strain>
    </source>
</reference>
<gene>
    <name evidence="2" type="ordered locus">SpiBuddy_1889</name>
</gene>
<keyword evidence="1" id="KW-0812">Transmembrane</keyword>
<evidence type="ECO:0000256" key="1">
    <source>
        <dbReference type="SAM" id="Phobius"/>
    </source>
</evidence>
<evidence type="ECO:0000313" key="3">
    <source>
        <dbReference type="Proteomes" id="UP000008466"/>
    </source>
</evidence>
<keyword evidence="1" id="KW-1133">Transmembrane helix</keyword>
<sequence length="306" mass="34482">MESSSRYKCIQSAQTGQPVCICLLTGLGQTATFKGMKAPVLLPYLLALLLCATLLATFLLLPILWFLTDATYYANVYAYQNFRMATSLLMHGYRLQTVTVKTDVDEKFLHTLLQAQEGFVFCSPVITQALQNLDTKRLEALVPLTWVGMGRQSPTAMLFDRMIVNLDGEDVWQTVVERRKNEVLYVRNSDEQYYPTGIPSDYVLSKKDSESDTQFSERVRTTLGRQPIMHVLAPRLGAWALPLLQTSSLLWTVDASYIGLVKPSQRYGAIAEDLGRTFIGVLSTEKMTVPAVKRLFTARQMRGSWL</sequence>
<dbReference type="Proteomes" id="UP000008466">
    <property type="component" value="Chromosome"/>
</dbReference>
<keyword evidence="1" id="KW-0472">Membrane</keyword>
<dbReference type="HOGENOM" id="CLU_908834_0_0_12"/>